<reference evidence="9 10" key="1">
    <citation type="submission" date="2018-05" db="EMBL/GenBank/DDBJ databases">
        <title>Genomic Encyclopedia of Type Strains, Phase IV (KMG-IV): sequencing the most valuable type-strain genomes for metagenomic binning, comparative biology and taxonomic classification.</title>
        <authorList>
            <person name="Goeker M."/>
        </authorList>
    </citation>
    <scope>NUCLEOTIDE SEQUENCE [LARGE SCALE GENOMIC DNA]</scope>
    <source>
        <strain evidence="9 10">DSM 103371</strain>
    </source>
</reference>
<feature type="transmembrane region" description="Helical" evidence="8">
    <location>
        <begin position="193"/>
        <end position="213"/>
    </location>
</feature>
<evidence type="ECO:0000256" key="7">
    <source>
        <dbReference type="ARBA" id="ARBA00023136"/>
    </source>
</evidence>
<dbReference type="Pfam" id="PF01925">
    <property type="entry name" value="TauE"/>
    <property type="match status" value="1"/>
</dbReference>
<keyword evidence="5 8" id="KW-0812">Transmembrane</keyword>
<name>A0A316G4P4_9RHOB</name>
<evidence type="ECO:0000313" key="9">
    <source>
        <dbReference type="EMBL" id="PWK55663.1"/>
    </source>
</evidence>
<dbReference type="InterPro" id="IPR052017">
    <property type="entry name" value="TSUP"/>
</dbReference>
<comment type="subcellular location">
    <subcellularLocation>
        <location evidence="1 8">Cell membrane</location>
        <topology evidence="1 8">Multi-pass membrane protein</topology>
    </subcellularLocation>
</comment>
<dbReference type="OrthoDB" id="9800873at2"/>
<evidence type="ECO:0000256" key="1">
    <source>
        <dbReference type="ARBA" id="ARBA00004651"/>
    </source>
</evidence>
<evidence type="ECO:0000256" key="4">
    <source>
        <dbReference type="ARBA" id="ARBA00022475"/>
    </source>
</evidence>
<dbReference type="RefSeq" id="WP_109759751.1">
    <property type="nucleotide sequence ID" value="NZ_CP034588.1"/>
</dbReference>
<evidence type="ECO:0000256" key="8">
    <source>
        <dbReference type="RuleBase" id="RU363041"/>
    </source>
</evidence>
<keyword evidence="10" id="KW-1185">Reference proteome</keyword>
<keyword evidence="3" id="KW-0813">Transport</keyword>
<gene>
    <name evidence="9" type="ORF">C8D95_10658</name>
</gene>
<keyword evidence="4 8" id="KW-1003">Cell membrane</keyword>
<keyword evidence="6 8" id="KW-1133">Transmembrane helix</keyword>
<accession>A0A316G4P4</accession>
<evidence type="ECO:0000256" key="2">
    <source>
        <dbReference type="ARBA" id="ARBA00009142"/>
    </source>
</evidence>
<keyword evidence="7 8" id="KW-0472">Membrane</keyword>
<comment type="caution">
    <text evidence="9">The sequence shown here is derived from an EMBL/GenBank/DDBJ whole genome shotgun (WGS) entry which is preliminary data.</text>
</comment>
<evidence type="ECO:0000256" key="6">
    <source>
        <dbReference type="ARBA" id="ARBA00022989"/>
    </source>
</evidence>
<feature type="transmembrane region" description="Helical" evidence="8">
    <location>
        <begin position="74"/>
        <end position="92"/>
    </location>
</feature>
<feature type="transmembrane region" description="Helical" evidence="8">
    <location>
        <begin position="99"/>
        <end position="121"/>
    </location>
</feature>
<feature type="transmembrane region" description="Helical" evidence="8">
    <location>
        <begin position="133"/>
        <end position="155"/>
    </location>
</feature>
<evidence type="ECO:0000313" key="10">
    <source>
        <dbReference type="Proteomes" id="UP000245390"/>
    </source>
</evidence>
<protein>
    <recommendedName>
        <fullName evidence="8">Probable membrane transporter protein</fullName>
    </recommendedName>
</protein>
<feature type="transmembrane region" description="Helical" evidence="8">
    <location>
        <begin position="167"/>
        <end position="187"/>
    </location>
</feature>
<dbReference type="EMBL" id="QGGV01000006">
    <property type="protein sequence ID" value="PWK55663.1"/>
    <property type="molecule type" value="Genomic_DNA"/>
</dbReference>
<feature type="transmembrane region" description="Helical" evidence="8">
    <location>
        <begin position="225"/>
        <end position="242"/>
    </location>
</feature>
<dbReference type="Proteomes" id="UP000245390">
    <property type="component" value="Unassembled WGS sequence"/>
</dbReference>
<organism evidence="9 10">
    <name type="scientific">Silicimonas algicola</name>
    <dbReference type="NCBI Taxonomy" id="1826607"/>
    <lineage>
        <taxon>Bacteria</taxon>
        <taxon>Pseudomonadati</taxon>
        <taxon>Pseudomonadota</taxon>
        <taxon>Alphaproteobacteria</taxon>
        <taxon>Rhodobacterales</taxon>
        <taxon>Paracoccaceae</taxon>
    </lineage>
</organism>
<dbReference type="GO" id="GO:0005886">
    <property type="term" value="C:plasma membrane"/>
    <property type="evidence" value="ECO:0007669"/>
    <property type="project" value="UniProtKB-SubCell"/>
</dbReference>
<dbReference type="AlphaFoldDB" id="A0A316G4P4"/>
<sequence>MEALPALWILAATLLVAGFVKGTAGVGLPMMTLGILTFFTDPRTAFAVTLIPIFVANTLQLYRVGGVRDAIPRYLPYILCMFVMVPLTLALTANTSERVLLGVLGAVILLYVILNATKWAPEIPDGWDPAAQVLFGTSSGILGGLAGIWLPPMLIYLGARRVDKEEFVRATGVLLFTGSIPLFFGYIREGFLTGPLALLSVGLLIPTTVGLLVGERIRRRLSEDTFRQLIMVLFALIALNMLRRAAFG</sequence>
<evidence type="ECO:0000256" key="5">
    <source>
        <dbReference type="ARBA" id="ARBA00022692"/>
    </source>
</evidence>
<comment type="similarity">
    <text evidence="2 8">Belongs to the 4-toluene sulfonate uptake permease (TSUP) (TC 2.A.102) family.</text>
</comment>
<dbReference type="PANTHER" id="PTHR30269">
    <property type="entry name" value="TRANSMEMBRANE PROTEIN YFCA"/>
    <property type="match status" value="1"/>
</dbReference>
<evidence type="ECO:0000256" key="3">
    <source>
        <dbReference type="ARBA" id="ARBA00022448"/>
    </source>
</evidence>
<dbReference type="PANTHER" id="PTHR30269:SF32">
    <property type="entry name" value="MEMBRANE TRANSPORTER PROTEIN-RELATED"/>
    <property type="match status" value="1"/>
</dbReference>
<feature type="transmembrane region" description="Helical" evidence="8">
    <location>
        <begin position="6"/>
        <end position="33"/>
    </location>
</feature>
<proteinExistence type="inferred from homology"/>
<dbReference type="InterPro" id="IPR002781">
    <property type="entry name" value="TM_pro_TauE-like"/>
</dbReference>
<dbReference type="KEGG" id="salo:EF888_16635"/>